<dbReference type="EMBL" id="JBFTWV010000037">
    <property type="protein sequence ID" value="KAL2795155.1"/>
    <property type="molecule type" value="Genomic_DNA"/>
</dbReference>
<keyword evidence="5" id="KW-1185">Reference proteome</keyword>
<keyword evidence="2" id="KW-0677">Repeat</keyword>
<accession>A0ABR4G809</accession>
<gene>
    <name evidence="4" type="ORF">BJX66DRAFT_302344</name>
</gene>
<dbReference type="CDD" id="cd01449">
    <property type="entry name" value="TST_Repeat_2"/>
    <property type="match status" value="1"/>
</dbReference>
<evidence type="ECO:0000256" key="2">
    <source>
        <dbReference type="ARBA" id="ARBA00022737"/>
    </source>
</evidence>
<protein>
    <submittedName>
        <fullName evidence="4">Rhodanese-like domain-containing protein</fullName>
    </submittedName>
</protein>
<dbReference type="InterPro" id="IPR001763">
    <property type="entry name" value="Rhodanese-like_dom"/>
</dbReference>
<evidence type="ECO:0000259" key="3">
    <source>
        <dbReference type="PROSITE" id="PS50206"/>
    </source>
</evidence>
<dbReference type="SMART" id="SM00450">
    <property type="entry name" value="RHOD"/>
    <property type="match status" value="2"/>
</dbReference>
<proteinExistence type="predicted"/>
<dbReference type="PANTHER" id="PTHR11364">
    <property type="entry name" value="THIOSULFATE SULFERTANSFERASE"/>
    <property type="match status" value="1"/>
</dbReference>
<dbReference type="Proteomes" id="UP001610563">
    <property type="component" value="Unassembled WGS sequence"/>
</dbReference>
<dbReference type="Pfam" id="PF00581">
    <property type="entry name" value="Rhodanese"/>
    <property type="match status" value="1"/>
</dbReference>
<organism evidence="4 5">
    <name type="scientific">Aspergillus keveii</name>
    <dbReference type="NCBI Taxonomy" id="714993"/>
    <lineage>
        <taxon>Eukaryota</taxon>
        <taxon>Fungi</taxon>
        <taxon>Dikarya</taxon>
        <taxon>Ascomycota</taxon>
        <taxon>Pezizomycotina</taxon>
        <taxon>Eurotiomycetes</taxon>
        <taxon>Eurotiomycetidae</taxon>
        <taxon>Eurotiales</taxon>
        <taxon>Aspergillaceae</taxon>
        <taxon>Aspergillus</taxon>
        <taxon>Aspergillus subgen. Nidulantes</taxon>
    </lineage>
</organism>
<dbReference type="InterPro" id="IPR036873">
    <property type="entry name" value="Rhodanese-like_dom_sf"/>
</dbReference>
<dbReference type="CDD" id="cd01448">
    <property type="entry name" value="TST_Repeat_1"/>
    <property type="match status" value="1"/>
</dbReference>
<evidence type="ECO:0000313" key="4">
    <source>
        <dbReference type="EMBL" id="KAL2795155.1"/>
    </source>
</evidence>
<name>A0ABR4G809_9EURO</name>
<comment type="caution">
    <text evidence="4">The sequence shown here is derived from an EMBL/GenBank/DDBJ whole genome shotgun (WGS) entry which is preliminary data.</text>
</comment>
<dbReference type="InterPro" id="IPR045078">
    <property type="entry name" value="TST/MPST-like"/>
</dbReference>
<dbReference type="SUPFAM" id="SSF52821">
    <property type="entry name" value="Rhodanese/Cell cycle control phosphatase"/>
    <property type="match status" value="2"/>
</dbReference>
<dbReference type="PANTHER" id="PTHR11364:SF27">
    <property type="entry name" value="SULFURTRANSFERASE"/>
    <property type="match status" value="1"/>
</dbReference>
<sequence>MDSSTWNPFSSLLVTPEELHLAITSNSRPRRILPVAAGQTSALDQYEKHHIPGSIFFNMEQIRDTSSPYPQMLPSAEHFSKCMGELGVRPDDILAIYDVLEVGLYSSPRVAWAYRHFGHRDVHVLNNFPRYVSQGYPVDSGPSRALDTKLSHYPVNEPDAREVISYEELHDSLISNANHDDFQIIDARIPGRFSGKEPEMNPTLRSGHMPAALNVPLASILGDEKTILSADELRNVFQAARVKESVSAVLTCNSGVTAAALDLALQLSGYEMERRLYDGSWMEWTRRAADDEGLIVNSPQ</sequence>
<keyword evidence="1" id="KW-0808">Transferase</keyword>
<dbReference type="Gene3D" id="3.40.250.10">
    <property type="entry name" value="Rhodanese-like domain"/>
    <property type="match status" value="2"/>
</dbReference>
<reference evidence="4 5" key="1">
    <citation type="submission" date="2024-07" db="EMBL/GenBank/DDBJ databases">
        <title>Section-level genome sequencing and comparative genomics of Aspergillus sections Usti and Cavernicolus.</title>
        <authorList>
            <consortium name="Lawrence Berkeley National Laboratory"/>
            <person name="Nybo J.L."/>
            <person name="Vesth T.C."/>
            <person name="Theobald S."/>
            <person name="Frisvad J.C."/>
            <person name="Larsen T.O."/>
            <person name="Kjaerboelling I."/>
            <person name="Rothschild-Mancinelli K."/>
            <person name="Lyhne E.K."/>
            <person name="Kogle M.E."/>
            <person name="Barry K."/>
            <person name="Clum A."/>
            <person name="Na H."/>
            <person name="Ledsgaard L."/>
            <person name="Lin J."/>
            <person name="Lipzen A."/>
            <person name="Kuo A."/>
            <person name="Riley R."/>
            <person name="Mondo S."/>
            <person name="Labutti K."/>
            <person name="Haridas S."/>
            <person name="Pangalinan J."/>
            <person name="Salamov A.A."/>
            <person name="Simmons B.A."/>
            <person name="Magnuson J.K."/>
            <person name="Chen J."/>
            <person name="Drula E."/>
            <person name="Henrissat B."/>
            <person name="Wiebenga A."/>
            <person name="Lubbers R.J."/>
            <person name="Gomes A.C."/>
            <person name="Makela M.R."/>
            <person name="Stajich J."/>
            <person name="Grigoriev I.V."/>
            <person name="Mortensen U.H."/>
            <person name="De Vries R.P."/>
            <person name="Baker S.E."/>
            <person name="Andersen M.R."/>
        </authorList>
    </citation>
    <scope>NUCLEOTIDE SEQUENCE [LARGE SCALE GENOMIC DNA]</scope>
    <source>
        <strain evidence="4 5">CBS 209.92</strain>
    </source>
</reference>
<evidence type="ECO:0000313" key="5">
    <source>
        <dbReference type="Proteomes" id="UP001610563"/>
    </source>
</evidence>
<dbReference type="PROSITE" id="PS50206">
    <property type="entry name" value="RHODANESE_3"/>
    <property type="match status" value="2"/>
</dbReference>
<feature type="domain" description="Rhodanese" evidence="3">
    <location>
        <begin position="178"/>
        <end position="293"/>
    </location>
</feature>
<feature type="domain" description="Rhodanese" evidence="3">
    <location>
        <begin position="44"/>
        <end position="140"/>
    </location>
</feature>
<evidence type="ECO:0000256" key="1">
    <source>
        <dbReference type="ARBA" id="ARBA00022679"/>
    </source>
</evidence>